<gene>
    <name evidence="2" type="ORF">NKI33_20750</name>
</gene>
<accession>A0ABV1YJR3</accession>
<sequence length="63" mass="6986">MATSRKITTGANDRPRDAPIGQTAEGLPDDSSQPIQADNEQIERVRKSLSRKPQERKRPAADE</sequence>
<name>A0ABV1YJR3_9HYPH</name>
<proteinExistence type="predicted"/>
<organism evidence="2 3">
    <name type="scientific">Mesorhizobium opportunistum</name>
    <dbReference type="NCBI Taxonomy" id="593909"/>
    <lineage>
        <taxon>Bacteria</taxon>
        <taxon>Pseudomonadati</taxon>
        <taxon>Pseudomonadota</taxon>
        <taxon>Alphaproteobacteria</taxon>
        <taxon>Hyphomicrobiales</taxon>
        <taxon>Phyllobacteriaceae</taxon>
        <taxon>Mesorhizobium</taxon>
    </lineage>
</organism>
<feature type="compositionally biased region" description="Polar residues" evidence="1">
    <location>
        <begin position="30"/>
        <end position="39"/>
    </location>
</feature>
<dbReference type="RefSeq" id="WP_287269768.1">
    <property type="nucleotide sequence ID" value="NZ_JAMYMY010000075.1"/>
</dbReference>
<feature type="region of interest" description="Disordered" evidence="1">
    <location>
        <begin position="1"/>
        <end position="63"/>
    </location>
</feature>
<evidence type="ECO:0000313" key="3">
    <source>
        <dbReference type="Proteomes" id="UP001464387"/>
    </source>
</evidence>
<evidence type="ECO:0000256" key="1">
    <source>
        <dbReference type="SAM" id="MobiDB-lite"/>
    </source>
</evidence>
<reference evidence="2 3" key="1">
    <citation type="journal article" date="2024" name="Proc. Natl. Acad. Sci. U.S.A.">
        <title>The evolutionary genomics of adaptation to stress in wild rhizobium bacteria.</title>
        <authorList>
            <person name="Kehlet-Delgado H."/>
            <person name="Montoya A.P."/>
            <person name="Jensen K.T."/>
            <person name="Wendlandt C.E."/>
            <person name="Dexheimer C."/>
            <person name="Roberts M."/>
            <person name="Torres Martinez L."/>
            <person name="Friesen M.L."/>
            <person name="Griffitts J.S."/>
            <person name="Porter S.S."/>
        </authorList>
    </citation>
    <scope>NUCLEOTIDE SEQUENCE [LARGE SCALE GENOMIC DNA]</scope>
    <source>
        <strain evidence="2 3">M0729</strain>
    </source>
</reference>
<protein>
    <submittedName>
        <fullName evidence="2">Uncharacterized protein</fullName>
    </submittedName>
</protein>
<dbReference type="EMBL" id="JAMYPJ010000031">
    <property type="protein sequence ID" value="MER8935376.1"/>
    <property type="molecule type" value="Genomic_DNA"/>
</dbReference>
<evidence type="ECO:0000313" key="2">
    <source>
        <dbReference type="EMBL" id="MER8935376.1"/>
    </source>
</evidence>
<feature type="compositionally biased region" description="Polar residues" evidence="1">
    <location>
        <begin position="1"/>
        <end position="11"/>
    </location>
</feature>
<dbReference type="Proteomes" id="UP001464387">
    <property type="component" value="Unassembled WGS sequence"/>
</dbReference>
<comment type="caution">
    <text evidence="2">The sequence shown here is derived from an EMBL/GenBank/DDBJ whole genome shotgun (WGS) entry which is preliminary data.</text>
</comment>
<keyword evidence="3" id="KW-1185">Reference proteome</keyword>
<feature type="compositionally biased region" description="Basic and acidic residues" evidence="1">
    <location>
        <begin position="41"/>
        <end position="63"/>
    </location>
</feature>